<comment type="caution">
    <text evidence="1">The sequence shown here is derived from an EMBL/GenBank/DDBJ whole genome shotgun (WGS) entry which is preliminary data.</text>
</comment>
<protein>
    <submittedName>
        <fullName evidence="1">Uncharacterized protein</fullName>
    </submittedName>
</protein>
<dbReference type="OrthoDB" id="2157530at2759"/>
<accession>A0A9P4QL65</accession>
<dbReference type="Proteomes" id="UP000799444">
    <property type="component" value="Unassembled WGS sequence"/>
</dbReference>
<organism evidence="1 2">
    <name type="scientific">Polyplosphaeria fusca</name>
    <dbReference type="NCBI Taxonomy" id="682080"/>
    <lineage>
        <taxon>Eukaryota</taxon>
        <taxon>Fungi</taxon>
        <taxon>Dikarya</taxon>
        <taxon>Ascomycota</taxon>
        <taxon>Pezizomycotina</taxon>
        <taxon>Dothideomycetes</taxon>
        <taxon>Pleosporomycetidae</taxon>
        <taxon>Pleosporales</taxon>
        <taxon>Tetraplosphaeriaceae</taxon>
        <taxon>Polyplosphaeria</taxon>
    </lineage>
</organism>
<sequence length="226" mass="25524">MVLRADSWVLFDDGLLYSYVNAFSQDTPDPWNLSNAKYDYRLLRIYMSGSDRRKLEDMASLISDAHPDFQAPFGTIANLLLEIMRLLQSLVEKQAESGEAASDIGYSHAVYSVASRRRATKLHDRIYGIVQTYGIACSPDPPGEDEKTKLHYLEDEFGKKLVTKSPVLSQIFLHGSEHELPRRSWLLTQDCIADDPFWIIPTCGKSSPGDFCHFFQFLRSSGTGSC</sequence>
<evidence type="ECO:0000313" key="1">
    <source>
        <dbReference type="EMBL" id="KAF2726906.1"/>
    </source>
</evidence>
<dbReference type="AlphaFoldDB" id="A0A9P4QL65"/>
<dbReference type="EMBL" id="ML996374">
    <property type="protein sequence ID" value="KAF2726906.1"/>
    <property type="molecule type" value="Genomic_DNA"/>
</dbReference>
<gene>
    <name evidence="1" type="ORF">EJ04DRAFT_539218</name>
</gene>
<evidence type="ECO:0000313" key="2">
    <source>
        <dbReference type="Proteomes" id="UP000799444"/>
    </source>
</evidence>
<proteinExistence type="predicted"/>
<name>A0A9P4QL65_9PLEO</name>
<keyword evidence="2" id="KW-1185">Reference proteome</keyword>
<reference evidence="1" key="1">
    <citation type="journal article" date="2020" name="Stud. Mycol.">
        <title>101 Dothideomycetes genomes: a test case for predicting lifestyles and emergence of pathogens.</title>
        <authorList>
            <person name="Haridas S."/>
            <person name="Albert R."/>
            <person name="Binder M."/>
            <person name="Bloem J."/>
            <person name="Labutti K."/>
            <person name="Salamov A."/>
            <person name="Andreopoulos B."/>
            <person name="Baker S."/>
            <person name="Barry K."/>
            <person name="Bills G."/>
            <person name="Bluhm B."/>
            <person name="Cannon C."/>
            <person name="Castanera R."/>
            <person name="Culley D."/>
            <person name="Daum C."/>
            <person name="Ezra D."/>
            <person name="Gonzalez J."/>
            <person name="Henrissat B."/>
            <person name="Kuo A."/>
            <person name="Liang C."/>
            <person name="Lipzen A."/>
            <person name="Lutzoni F."/>
            <person name="Magnuson J."/>
            <person name="Mondo S."/>
            <person name="Nolan M."/>
            <person name="Ohm R."/>
            <person name="Pangilinan J."/>
            <person name="Park H.-J."/>
            <person name="Ramirez L."/>
            <person name="Alfaro M."/>
            <person name="Sun H."/>
            <person name="Tritt A."/>
            <person name="Yoshinaga Y."/>
            <person name="Zwiers L.-H."/>
            <person name="Turgeon B."/>
            <person name="Goodwin S."/>
            <person name="Spatafora J."/>
            <person name="Crous P."/>
            <person name="Grigoriev I."/>
        </authorList>
    </citation>
    <scope>NUCLEOTIDE SEQUENCE</scope>
    <source>
        <strain evidence="1">CBS 125425</strain>
    </source>
</reference>